<evidence type="ECO:0000256" key="1">
    <source>
        <dbReference type="ARBA" id="ARBA00004275"/>
    </source>
</evidence>
<dbReference type="Gene3D" id="3.90.226.10">
    <property type="entry name" value="2-enoyl-CoA Hydratase, Chain A, domain 1"/>
    <property type="match status" value="1"/>
</dbReference>
<dbReference type="InterPro" id="IPR001753">
    <property type="entry name" value="Enoyl-CoA_hydra/iso"/>
</dbReference>
<dbReference type="SUPFAM" id="SSF52096">
    <property type="entry name" value="ClpP/crotonase"/>
    <property type="match status" value="1"/>
</dbReference>
<dbReference type="PROSITE" id="PS00166">
    <property type="entry name" value="ENOYL_COA_HYDRATASE"/>
    <property type="match status" value="1"/>
</dbReference>
<sequence length="73" mass="7809">LSVFLSFPKPIVAAVNGPAFGAGVTQATLCDAIVSWDEATFSLPFNRWKVSPEGCSSVHLFRIIGARVASRMI</sequence>
<dbReference type="GO" id="GO:0005777">
    <property type="term" value="C:peroxisome"/>
    <property type="evidence" value="ECO:0007669"/>
    <property type="project" value="UniProtKB-SubCell"/>
</dbReference>
<evidence type="ECO:0000313" key="5">
    <source>
        <dbReference type="EMBL" id="EGB04294.1"/>
    </source>
</evidence>
<dbReference type="InterPro" id="IPR051053">
    <property type="entry name" value="ECH/Chromodomain_protein"/>
</dbReference>
<dbReference type="CDD" id="cd06558">
    <property type="entry name" value="crotonase-like"/>
    <property type="match status" value="1"/>
</dbReference>
<keyword evidence="6" id="KW-1185">Reference proteome</keyword>
<evidence type="ECO:0000313" key="6">
    <source>
        <dbReference type="Proteomes" id="UP000002729"/>
    </source>
</evidence>
<dbReference type="Proteomes" id="UP000002729">
    <property type="component" value="Unassembled WGS sequence"/>
</dbReference>
<name>F0YKT4_AURAN</name>
<keyword evidence="3" id="KW-0413">Isomerase</keyword>
<comment type="subcellular location">
    <subcellularLocation>
        <location evidence="1">Peroxisome</location>
    </subcellularLocation>
</comment>
<evidence type="ECO:0000256" key="4">
    <source>
        <dbReference type="RuleBase" id="RU003707"/>
    </source>
</evidence>
<organism evidence="6">
    <name type="scientific">Aureococcus anophagefferens</name>
    <name type="common">Harmful bloom alga</name>
    <dbReference type="NCBI Taxonomy" id="44056"/>
    <lineage>
        <taxon>Eukaryota</taxon>
        <taxon>Sar</taxon>
        <taxon>Stramenopiles</taxon>
        <taxon>Ochrophyta</taxon>
        <taxon>Pelagophyceae</taxon>
        <taxon>Pelagomonadales</taxon>
        <taxon>Pelagomonadaceae</taxon>
        <taxon>Aureococcus</taxon>
    </lineage>
</organism>
<dbReference type="AlphaFoldDB" id="F0YKT4"/>
<dbReference type="InterPro" id="IPR018376">
    <property type="entry name" value="Enoyl-CoA_hyd/isom_CS"/>
</dbReference>
<feature type="non-terminal residue" evidence="5">
    <location>
        <position position="73"/>
    </location>
</feature>
<dbReference type="InterPro" id="IPR029045">
    <property type="entry name" value="ClpP/crotonase-like_dom_sf"/>
</dbReference>
<dbReference type="OrthoDB" id="409763at2759"/>
<keyword evidence="2" id="KW-0576">Peroxisome</keyword>
<dbReference type="InParanoid" id="F0YKT4"/>
<gene>
    <name evidence="5" type="ORF">AURANDRAFT_5695</name>
</gene>
<accession>F0YKT4</accession>
<reference evidence="5 6" key="1">
    <citation type="journal article" date="2011" name="Proc. Natl. Acad. Sci. U.S.A.">
        <title>Niche of harmful alga Aureococcus anophagefferens revealed through ecogenomics.</title>
        <authorList>
            <person name="Gobler C.J."/>
            <person name="Berry D.L."/>
            <person name="Dyhrman S.T."/>
            <person name="Wilhelm S.W."/>
            <person name="Salamov A."/>
            <person name="Lobanov A.V."/>
            <person name="Zhang Y."/>
            <person name="Collier J.L."/>
            <person name="Wurch L.L."/>
            <person name="Kustka A.B."/>
            <person name="Dill B.D."/>
            <person name="Shah M."/>
            <person name="VerBerkmoes N.C."/>
            <person name="Kuo A."/>
            <person name="Terry A."/>
            <person name="Pangilinan J."/>
            <person name="Lindquist E.A."/>
            <person name="Lucas S."/>
            <person name="Paulsen I.T."/>
            <person name="Hattenrath-Lehmann T.K."/>
            <person name="Talmage S.C."/>
            <person name="Walker E.A."/>
            <person name="Koch F."/>
            <person name="Burson A.M."/>
            <person name="Marcoval M.A."/>
            <person name="Tang Y.Z."/>
            <person name="Lecleir G.R."/>
            <person name="Coyne K.J."/>
            <person name="Berg G.M."/>
            <person name="Bertrand E.M."/>
            <person name="Saito M.A."/>
            <person name="Gladyshev V.N."/>
            <person name="Grigoriev I.V."/>
        </authorList>
    </citation>
    <scope>NUCLEOTIDE SEQUENCE [LARGE SCALE GENOMIC DNA]</scope>
    <source>
        <strain evidence="6">CCMP 1984</strain>
    </source>
</reference>
<dbReference type="PANTHER" id="PTHR43684">
    <property type="match status" value="1"/>
</dbReference>
<dbReference type="EMBL" id="GL833153">
    <property type="protein sequence ID" value="EGB04294.1"/>
    <property type="molecule type" value="Genomic_DNA"/>
</dbReference>
<evidence type="ECO:0000256" key="2">
    <source>
        <dbReference type="ARBA" id="ARBA00023140"/>
    </source>
</evidence>
<protein>
    <recommendedName>
        <fullName evidence="7">Enoyl-CoA hydratase</fullName>
    </recommendedName>
</protein>
<comment type="similarity">
    <text evidence="4">Belongs to the enoyl-CoA hydratase/isomerase family.</text>
</comment>
<feature type="non-terminal residue" evidence="5">
    <location>
        <position position="1"/>
    </location>
</feature>
<evidence type="ECO:0008006" key="7">
    <source>
        <dbReference type="Google" id="ProtNLM"/>
    </source>
</evidence>
<dbReference type="eggNOG" id="KOG0016">
    <property type="taxonomic scope" value="Eukaryota"/>
</dbReference>
<evidence type="ECO:0000256" key="3">
    <source>
        <dbReference type="ARBA" id="ARBA00023235"/>
    </source>
</evidence>
<proteinExistence type="inferred from homology"/>
<dbReference type="RefSeq" id="XP_009041004.1">
    <property type="nucleotide sequence ID" value="XM_009042756.1"/>
</dbReference>
<dbReference type="Pfam" id="PF00378">
    <property type="entry name" value="ECH_1"/>
    <property type="match status" value="1"/>
</dbReference>
<dbReference type="KEGG" id="aaf:AURANDRAFT_5695"/>
<dbReference type="GO" id="GO:0004165">
    <property type="term" value="F:delta(3)-delta(2)-enoyl-CoA isomerase activity"/>
    <property type="evidence" value="ECO:0007669"/>
    <property type="project" value="UniProtKB-ARBA"/>
</dbReference>
<dbReference type="PANTHER" id="PTHR43684:SF1">
    <property type="entry name" value="ENOYL-COA DELTA ISOMERASE 2"/>
    <property type="match status" value="1"/>
</dbReference>
<dbReference type="GeneID" id="20222584"/>